<keyword evidence="3" id="KW-1185">Reference proteome</keyword>
<keyword evidence="1" id="KW-1133">Transmembrane helix</keyword>
<proteinExistence type="predicted"/>
<gene>
    <name evidence="2" type="ORF">GCM10011273_10520</name>
</gene>
<comment type="caution">
    <text evidence="2">The sequence shown here is derived from an EMBL/GenBank/DDBJ whole genome shotgun (WGS) entry which is preliminary data.</text>
</comment>
<feature type="transmembrane region" description="Helical" evidence="1">
    <location>
        <begin position="50"/>
        <end position="68"/>
    </location>
</feature>
<dbReference type="AlphaFoldDB" id="A0A918Q0J6"/>
<sequence length="128" mass="13707">MGQSHFHKPTTQMLDVASIGLSGLCLAHCLILPVLAAGLPVFGQFSESELIHQILVLLAAPLSVWAFWRSGGWRDYRISGFGGLGIFLLGIAAFYPPLLPYEAPLSIVGALMLAAAHLINATRKKALL</sequence>
<dbReference type="RefSeq" id="WP_189485317.1">
    <property type="nucleotide sequence ID" value="NZ_BMZB01000001.1"/>
</dbReference>
<reference evidence="2" key="1">
    <citation type="journal article" date="2014" name="Int. J. Syst. Evol. Microbiol.">
        <title>Complete genome sequence of Corynebacterium casei LMG S-19264T (=DSM 44701T), isolated from a smear-ripened cheese.</title>
        <authorList>
            <consortium name="US DOE Joint Genome Institute (JGI-PGF)"/>
            <person name="Walter F."/>
            <person name="Albersmeier A."/>
            <person name="Kalinowski J."/>
            <person name="Ruckert C."/>
        </authorList>
    </citation>
    <scope>NUCLEOTIDE SEQUENCE</scope>
    <source>
        <strain evidence="2">KCTC 32296</strain>
    </source>
</reference>
<protein>
    <recommendedName>
        <fullName evidence="4">MerC mercury resistance protein</fullName>
    </recommendedName>
</protein>
<dbReference type="EMBL" id="BMZB01000001">
    <property type="protein sequence ID" value="GGZ26834.1"/>
    <property type="molecule type" value="Genomic_DNA"/>
</dbReference>
<dbReference type="Proteomes" id="UP000662572">
    <property type="component" value="Unassembled WGS sequence"/>
</dbReference>
<evidence type="ECO:0008006" key="4">
    <source>
        <dbReference type="Google" id="ProtNLM"/>
    </source>
</evidence>
<evidence type="ECO:0000256" key="1">
    <source>
        <dbReference type="SAM" id="Phobius"/>
    </source>
</evidence>
<evidence type="ECO:0000313" key="3">
    <source>
        <dbReference type="Proteomes" id="UP000662572"/>
    </source>
</evidence>
<dbReference type="GO" id="GO:0016020">
    <property type="term" value="C:membrane"/>
    <property type="evidence" value="ECO:0007669"/>
    <property type="project" value="InterPro"/>
</dbReference>
<keyword evidence="1" id="KW-0472">Membrane</keyword>
<feature type="transmembrane region" description="Helical" evidence="1">
    <location>
        <begin position="12"/>
        <end position="38"/>
    </location>
</feature>
<reference evidence="2" key="2">
    <citation type="submission" date="2020-09" db="EMBL/GenBank/DDBJ databases">
        <authorList>
            <person name="Sun Q."/>
            <person name="Kim S."/>
        </authorList>
    </citation>
    <scope>NUCLEOTIDE SEQUENCE</scope>
    <source>
        <strain evidence="2">KCTC 32296</strain>
    </source>
</reference>
<accession>A0A918Q0J6</accession>
<keyword evidence="1" id="KW-0812">Transmembrane</keyword>
<name>A0A918Q0J6_9CAUL</name>
<feature type="transmembrane region" description="Helical" evidence="1">
    <location>
        <begin position="80"/>
        <end position="98"/>
    </location>
</feature>
<organism evidence="2 3">
    <name type="scientific">Asticcacaulis endophyticus</name>
    <dbReference type="NCBI Taxonomy" id="1395890"/>
    <lineage>
        <taxon>Bacteria</taxon>
        <taxon>Pseudomonadati</taxon>
        <taxon>Pseudomonadota</taxon>
        <taxon>Alphaproteobacteria</taxon>
        <taxon>Caulobacterales</taxon>
        <taxon>Caulobacteraceae</taxon>
        <taxon>Asticcacaulis</taxon>
    </lineage>
</organism>
<dbReference type="Pfam" id="PF03203">
    <property type="entry name" value="MerC"/>
    <property type="match status" value="1"/>
</dbReference>
<feature type="transmembrane region" description="Helical" evidence="1">
    <location>
        <begin position="104"/>
        <end position="122"/>
    </location>
</feature>
<dbReference type="InterPro" id="IPR004891">
    <property type="entry name" value="Mercury-R_MerC"/>
</dbReference>
<evidence type="ECO:0000313" key="2">
    <source>
        <dbReference type="EMBL" id="GGZ26834.1"/>
    </source>
</evidence>
<dbReference type="GO" id="GO:0015097">
    <property type="term" value="F:mercury ion transmembrane transporter activity"/>
    <property type="evidence" value="ECO:0007669"/>
    <property type="project" value="InterPro"/>
</dbReference>